<dbReference type="InterPro" id="IPR037053">
    <property type="entry name" value="Phage_tail_collar_dom_sf"/>
</dbReference>
<evidence type="ECO:0000313" key="3">
    <source>
        <dbReference type="Proteomes" id="UP000257039"/>
    </source>
</evidence>
<protein>
    <submittedName>
        <fullName evidence="2">Phage tail protein</fullName>
    </submittedName>
</protein>
<dbReference type="EMBL" id="NDXW01000001">
    <property type="protein sequence ID" value="RDH45549.1"/>
    <property type="molecule type" value="Genomic_DNA"/>
</dbReference>
<accession>A0A4P9VRX8</accession>
<sequence>MSEPFISQINMFGFDFAPRTWAKCDGQNLPIANNPSLFSLLGIAFGGDGRTTFGLPNLQGRVPIHMGNGYRIGESGGNETVRLMVENLPKHTHQMQANSQPGATNEPSNQVLAMEPSGKNIYGPATNLVEMGNSLMATGGGEAHFNMQPSQVISFCIALTGLFPPRN</sequence>
<gene>
    <name evidence="2" type="ORF">B9G39_20000</name>
</gene>
<organism evidence="2 3">
    <name type="scientific">Zooshikella ganghwensis</name>
    <dbReference type="NCBI Taxonomy" id="202772"/>
    <lineage>
        <taxon>Bacteria</taxon>
        <taxon>Pseudomonadati</taxon>
        <taxon>Pseudomonadota</taxon>
        <taxon>Gammaproteobacteria</taxon>
        <taxon>Oceanospirillales</taxon>
        <taxon>Zooshikellaceae</taxon>
        <taxon>Zooshikella</taxon>
    </lineage>
</organism>
<feature type="domain" description="Phage tail collar" evidence="1">
    <location>
        <begin position="8"/>
        <end position="63"/>
    </location>
</feature>
<dbReference type="InterPro" id="IPR011083">
    <property type="entry name" value="Phage_tail_collar_dom"/>
</dbReference>
<evidence type="ECO:0000313" key="2">
    <source>
        <dbReference type="EMBL" id="RDH45549.1"/>
    </source>
</evidence>
<dbReference type="SUPFAM" id="SSF88874">
    <property type="entry name" value="Receptor-binding domain of short tail fibre protein gp12"/>
    <property type="match status" value="1"/>
</dbReference>
<dbReference type="Gene3D" id="3.90.1340.10">
    <property type="entry name" value="Phage tail collar domain"/>
    <property type="match status" value="1"/>
</dbReference>
<comment type="caution">
    <text evidence="2">The sequence shown here is derived from an EMBL/GenBank/DDBJ whole genome shotgun (WGS) entry which is preliminary data.</text>
</comment>
<evidence type="ECO:0000259" key="1">
    <source>
        <dbReference type="Pfam" id="PF07484"/>
    </source>
</evidence>
<keyword evidence="3" id="KW-1185">Reference proteome</keyword>
<name>A0A4P9VRX8_9GAMM</name>
<dbReference type="Proteomes" id="UP000257039">
    <property type="component" value="Unassembled WGS sequence"/>
</dbReference>
<reference evidence="2 3" key="1">
    <citation type="submission" date="2017-04" db="EMBL/GenBank/DDBJ databases">
        <title>Draft genome sequence of Zooshikella ganghwensis VG4 isolated from Red Sea sediments.</title>
        <authorList>
            <person name="Rehman Z."/>
            <person name="Alam I."/>
            <person name="Kamau A."/>
            <person name="Bajic V."/>
            <person name="Leiknes T."/>
        </authorList>
    </citation>
    <scope>NUCLEOTIDE SEQUENCE [LARGE SCALE GENOMIC DNA]</scope>
    <source>
        <strain evidence="2 3">VG4</strain>
    </source>
</reference>
<dbReference type="AlphaFoldDB" id="A0A4P9VRX8"/>
<proteinExistence type="predicted"/>
<dbReference type="Pfam" id="PF07484">
    <property type="entry name" value="Collar"/>
    <property type="match status" value="1"/>
</dbReference>
<dbReference type="RefSeq" id="WP_027707072.1">
    <property type="nucleotide sequence ID" value="NZ_JAEVHG010000010.1"/>
</dbReference>